<dbReference type="InterPro" id="IPR051258">
    <property type="entry name" value="Diverse_Substrate_Transporter"/>
</dbReference>
<dbReference type="InterPro" id="IPR000620">
    <property type="entry name" value="EamA_dom"/>
</dbReference>
<dbReference type="PANTHER" id="PTHR42920">
    <property type="entry name" value="OS03G0707200 PROTEIN-RELATED"/>
    <property type="match status" value="1"/>
</dbReference>
<evidence type="ECO:0000259" key="7">
    <source>
        <dbReference type="Pfam" id="PF00892"/>
    </source>
</evidence>
<evidence type="ECO:0000256" key="1">
    <source>
        <dbReference type="ARBA" id="ARBA00004651"/>
    </source>
</evidence>
<keyword evidence="2" id="KW-1003">Cell membrane</keyword>
<keyword evidence="4 6" id="KW-1133">Transmembrane helix</keyword>
<reference evidence="8" key="1">
    <citation type="submission" date="2022-08" db="EMBL/GenBank/DDBJ databases">
        <authorList>
            <person name="Li F."/>
        </authorList>
    </citation>
    <scope>NUCLEOTIDE SEQUENCE</scope>
    <source>
        <strain evidence="8">MQZ15Z-1</strain>
    </source>
</reference>
<evidence type="ECO:0000313" key="8">
    <source>
        <dbReference type="EMBL" id="MCS0496257.1"/>
    </source>
</evidence>
<feature type="domain" description="EamA" evidence="7">
    <location>
        <begin position="28"/>
        <end position="160"/>
    </location>
</feature>
<feature type="transmembrane region" description="Helical" evidence="6">
    <location>
        <begin position="147"/>
        <end position="168"/>
    </location>
</feature>
<dbReference type="RefSeq" id="WP_258733417.1">
    <property type="nucleotide sequence ID" value="NZ_JANTHZ010000006.1"/>
</dbReference>
<evidence type="ECO:0000256" key="5">
    <source>
        <dbReference type="ARBA" id="ARBA00023136"/>
    </source>
</evidence>
<feature type="transmembrane region" description="Helical" evidence="6">
    <location>
        <begin position="291"/>
        <end position="308"/>
    </location>
</feature>
<evidence type="ECO:0000256" key="6">
    <source>
        <dbReference type="SAM" id="Phobius"/>
    </source>
</evidence>
<accession>A0A9X2PCI6</accession>
<dbReference type="GO" id="GO:0005886">
    <property type="term" value="C:plasma membrane"/>
    <property type="evidence" value="ECO:0007669"/>
    <property type="project" value="UniProtKB-SubCell"/>
</dbReference>
<feature type="domain" description="EamA" evidence="7">
    <location>
        <begin position="175"/>
        <end position="307"/>
    </location>
</feature>
<feature type="transmembrane region" description="Helical" evidence="6">
    <location>
        <begin position="57"/>
        <end position="77"/>
    </location>
</feature>
<comment type="subcellular location">
    <subcellularLocation>
        <location evidence="1">Cell membrane</location>
        <topology evidence="1">Multi-pass membrane protein</topology>
    </subcellularLocation>
</comment>
<dbReference type="SUPFAM" id="SSF103481">
    <property type="entry name" value="Multidrug resistance efflux transporter EmrE"/>
    <property type="match status" value="2"/>
</dbReference>
<keyword evidence="5 6" id="KW-0472">Membrane</keyword>
<feature type="transmembrane region" description="Helical" evidence="6">
    <location>
        <begin position="89"/>
        <end position="110"/>
    </location>
</feature>
<keyword evidence="3 6" id="KW-0812">Transmembrane</keyword>
<dbReference type="InterPro" id="IPR037185">
    <property type="entry name" value="EmrE-like"/>
</dbReference>
<sequence length="320" mass="33381">MNADDALPRDREAGTSARAPRLSRSLLIGFGWAALTVTIFSGWFVVTRFSVTRELRIWDITALRFGIGAVLLAPAVLRPGRTLPLAAWGEGLVFMLLWGMPFVLLVALGLRLTTAAQAASITPALMPVFAGVFAWAFLRERQGRARWVGYGAIVAGMAALVAAGAAVHGAPSPAGLGALALAAAMWATYTLLYRRSGLNPIQSAALICVWSAVLFVPAYWLLGLSRFSDASAGEIALQVVYQGVLMSGVAIITFNRSVALLGSSAATAIIALLPAVASLLAVPILGEVPSLPEALAIAVIVAGVLLAARPTPDRRTSPST</sequence>
<organism evidence="8 9">
    <name type="scientific">Ancylobacter mangrovi</name>
    <dbReference type="NCBI Taxonomy" id="2972472"/>
    <lineage>
        <taxon>Bacteria</taxon>
        <taxon>Pseudomonadati</taxon>
        <taxon>Pseudomonadota</taxon>
        <taxon>Alphaproteobacteria</taxon>
        <taxon>Hyphomicrobiales</taxon>
        <taxon>Xanthobacteraceae</taxon>
        <taxon>Ancylobacter</taxon>
    </lineage>
</organism>
<feature type="transmembrane region" description="Helical" evidence="6">
    <location>
        <begin position="204"/>
        <end position="223"/>
    </location>
</feature>
<feature type="transmembrane region" description="Helical" evidence="6">
    <location>
        <begin position="174"/>
        <end position="192"/>
    </location>
</feature>
<dbReference type="EMBL" id="JANTHZ010000006">
    <property type="protein sequence ID" value="MCS0496257.1"/>
    <property type="molecule type" value="Genomic_DNA"/>
</dbReference>
<evidence type="ECO:0000256" key="4">
    <source>
        <dbReference type="ARBA" id="ARBA00022989"/>
    </source>
</evidence>
<feature type="transmembrane region" description="Helical" evidence="6">
    <location>
        <begin position="235"/>
        <end position="254"/>
    </location>
</feature>
<proteinExistence type="predicted"/>
<feature type="transmembrane region" description="Helical" evidence="6">
    <location>
        <begin position="26"/>
        <end position="45"/>
    </location>
</feature>
<dbReference type="Pfam" id="PF00892">
    <property type="entry name" value="EamA"/>
    <property type="match status" value="2"/>
</dbReference>
<evidence type="ECO:0000256" key="2">
    <source>
        <dbReference type="ARBA" id="ARBA00022475"/>
    </source>
</evidence>
<comment type="caution">
    <text evidence="8">The sequence shown here is derived from an EMBL/GenBank/DDBJ whole genome shotgun (WGS) entry which is preliminary data.</text>
</comment>
<gene>
    <name evidence="8" type="ORF">NVS89_14225</name>
</gene>
<dbReference type="PANTHER" id="PTHR42920:SF26">
    <property type="entry name" value="OS03G0707200 PROTEIN"/>
    <property type="match status" value="1"/>
</dbReference>
<feature type="transmembrane region" description="Helical" evidence="6">
    <location>
        <begin position="266"/>
        <end position="285"/>
    </location>
</feature>
<name>A0A9X2PCI6_9HYPH</name>
<dbReference type="AlphaFoldDB" id="A0A9X2PCI6"/>
<keyword evidence="9" id="KW-1185">Reference proteome</keyword>
<protein>
    <submittedName>
        <fullName evidence="8">DMT family transporter</fullName>
    </submittedName>
</protein>
<evidence type="ECO:0000313" key="9">
    <source>
        <dbReference type="Proteomes" id="UP001151088"/>
    </source>
</evidence>
<dbReference type="Proteomes" id="UP001151088">
    <property type="component" value="Unassembled WGS sequence"/>
</dbReference>
<feature type="transmembrane region" description="Helical" evidence="6">
    <location>
        <begin position="116"/>
        <end position="138"/>
    </location>
</feature>
<evidence type="ECO:0000256" key="3">
    <source>
        <dbReference type="ARBA" id="ARBA00022692"/>
    </source>
</evidence>